<evidence type="ECO:0000313" key="10">
    <source>
        <dbReference type="Proteomes" id="UP000187412"/>
    </source>
</evidence>
<dbReference type="Pfam" id="PF14748">
    <property type="entry name" value="P5CR_dimer"/>
    <property type="match status" value="1"/>
</dbReference>
<sequence>MTKQKIHFIGGGQMAEAIIRASIANDTLSAEQISVSDINEARLQLLNTKYSVNTDSSQEHGLSTAELIVVAVRPQDDLTALGQIVQQFASPAAAVVSIVAGVTIAKLGQYFGAERPIIRVIPNTLTDTGYGYSGVALNAYATRDQVEKFLLGFGKVQYLEESYIDIFTGFGVAGPNYIYYFIESLADAGVLAGLPREQAWKVALENVMGAVVMLQQTGLHPRQLLDINNSPGGVGIHGLYELNNSDFAAGLQRSVLAAVKRTTELGVKE</sequence>
<keyword evidence="4 5" id="KW-0560">Oxidoreductase</keyword>
<evidence type="ECO:0000256" key="4">
    <source>
        <dbReference type="ARBA" id="ARBA00023002"/>
    </source>
</evidence>
<dbReference type="InterPro" id="IPR028939">
    <property type="entry name" value="P5C_Rdtase_cat_N"/>
</dbReference>
<dbReference type="SUPFAM" id="SSF48179">
    <property type="entry name" value="6-phosphogluconate dehydrogenase C-terminal domain-like"/>
    <property type="match status" value="1"/>
</dbReference>
<dbReference type="Gene3D" id="1.10.3730.10">
    <property type="entry name" value="ProC C-terminal domain-like"/>
    <property type="match status" value="1"/>
</dbReference>
<dbReference type="PANTHER" id="PTHR11645:SF0">
    <property type="entry name" value="PYRROLINE-5-CARBOXYLATE REDUCTASE 3"/>
    <property type="match status" value="1"/>
</dbReference>
<evidence type="ECO:0000256" key="3">
    <source>
        <dbReference type="ARBA" id="ARBA00022857"/>
    </source>
</evidence>
<dbReference type="NCBIfam" id="TIGR00112">
    <property type="entry name" value="proC"/>
    <property type="match status" value="1"/>
</dbReference>
<evidence type="ECO:0000259" key="7">
    <source>
        <dbReference type="Pfam" id="PF03807"/>
    </source>
</evidence>
<dbReference type="Pfam" id="PF03807">
    <property type="entry name" value="F420_oxidored"/>
    <property type="match status" value="1"/>
</dbReference>
<dbReference type="PANTHER" id="PTHR11645">
    <property type="entry name" value="PYRROLINE-5-CARBOXYLATE REDUCTASE"/>
    <property type="match status" value="1"/>
</dbReference>
<proteinExistence type="inferred from homology"/>
<dbReference type="InterPro" id="IPR036291">
    <property type="entry name" value="NAD(P)-bd_dom_sf"/>
</dbReference>
<dbReference type="Gene3D" id="3.40.50.720">
    <property type="entry name" value="NAD(P)-binding Rossmann-like Domain"/>
    <property type="match status" value="1"/>
</dbReference>
<dbReference type="SUPFAM" id="SSF51735">
    <property type="entry name" value="NAD(P)-binding Rossmann-fold domains"/>
    <property type="match status" value="1"/>
</dbReference>
<evidence type="ECO:0000256" key="1">
    <source>
        <dbReference type="ARBA" id="ARBA00005525"/>
    </source>
</evidence>
<keyword evidence="10" id="KW-1185">Reference proteome</keyword>
<organism evidence="9 10">
    <name type="scientific">Paenibacillus borealis</name>
    <dbReference type="NCBI Taxonomy" id="160799"/>
    <lineage>
        <taxon>Bacteria</taxon>
        <taxon>Bacillati</taxon>
        <taxon>Bacillota</taxon>
        <taxon>Bacilli</taxon>
        <taxon>Bacillales</taxon>
        <taxon>Paenibacillaceae</taxon>
        <taxon>Paenibacillus</taxon>
    </lineage>
</organism>
<dbReference type="InterPro" id="IPR029036">
    <property type="entry name" value="P5CR_dimer"/>
</dbReference>
<dbReference type="PIRSF" id="PIRSF000193">
    <property type="entry name" value="Pyrrol-5-carb_rd"/>
    <property type="match status" value="1"/>
</dbReference>
<name>A0ABX3GT28_PAEBO</name>
<gene>
    <name evidence="5" type="primary">proC</name>
    <name evidence="9" type="ORF">BSK56_32525</name>
</gene>
<dbReference type="InterPro" id="IPR008927">
    <property type="entry name" value="6-PGluconate_DH-like_C_sf"/>
</dbReference>
<dbReference type="EMBL" id="MPTB01000085">
    <property type="protein sequence ID" value="OMD35928.1"/>
    <property type="molecule type" value="Genomic_DNA"/>
</dbReference>
<comment type="caution">
    <text evidence="9">The sequence shown here is derived from an EMBL/GenBank/DDBJ whole genome shotgun (WGS) entry which is preliminary data.</text>
</comment>
<dbReference type="InterPro" id="IPR000304">
    <property type="entry name" value="Pyrroline-COOH_reductase"/>
</dbReference>
<protein>
    <recommendedName>
        <fullName evidence="5 6">Pyrroline-5-carboxylate reductase</fullName>
        <shortName evidence="5">P5C reductase</shortName>
        <shortName evidence="5">P5CR</shortName>
        <ecNumber evidence="5 6">1.5.1.2</ecNumber>
    </recommendedName>
    <alternativeName>
        <fullName evidence="5">PCA reductase</fullName>
    </alternativeName>
</protein>
<comment type="similarity">
    <text evidence="1 5">Belongs to the pyrroline-5-carboxylate reductase family.</text>
</comment>
<keyword evidence="3 5" id="KW-0521">NADP</keyword>
<feature type="domain" description="Pyrroline-5-carboxylate reductase catalytic N-terminal" evidence="7">
    <location>
        <begin position="5"/>
        <end position="101"/>
    </location>
</feature>
<keyword evidence="5" id="KW-0963">Cytoplasm</keyword>
<accession>A0ABX3GT28</accession>
<dbReference type="HAMAP" id="MF_01925">
    <property type="entry name" value="P5C_reductase"/>
    <property type="match status" value="1"/>
</dbReference>
<evidence type="ECO:0000313" key="9">
    <source>
        <dbReference type="EMBL" id="OMD35928.1"/>
    </source>
</evidence>
<keyword evidence="2 5" id="KW-0641">Proline biosynthesis</keyword>
<evidence type="ECO:0000256" key="6">
    <source>
        <dbReference type="NCBIfam" id="TIGR00112"/>
    </source>
</evidence>
<reference evidence="9 10" key="1">
    <citation type="submission" date="2016-10" db="EMBL/GenBank/DDBJ databases">
        <title>Paenibacillus species isolates.</title>
        <authorList>
            <person name="Beno S.M."/>
        </authorList>
    </citation>
    <scope>NUCLEOTIDE SEQUENCE [LARGE SCALE GENOMIC DNA]</scope>
    <source>
        <strain evidence="9 10">FSL H7-0744</strain>
    </source>
</reference>
<dbReference type="Proteomes" id="UP000187412">
    <property type="component" value="Unassembled WGS sequence"/>
</dbReference>
<comment type="function">
    <text evidence="5">Catalyzes the reduction of 1-pyrroline-5-carboxylate (PCA) to L-proline.</text>
</comment>
<comment type="pathway">
    <text evidence="5">Amino-acid biosynthesis; L-proline biosynthesis; L-proline from L-glutamate 5-semialdehyde: step 1/1.</text>
</comment>
<comment type="subcellular location">
    <subcellularLocation>
        <location evidence="5">Cytoplasm</location>
    </subcellularLocation>
</comment>
<dbReference type="EC" id="1.5.1.2" evidence="5 6"/>
<keyword evidence="5" id="KW-0028">Amino-acid biosynthesis</keyword>
<evidence type="ECO:0000256" key="2">
    <source>
        <dbReference type="ARBA" id="ARBA00022650"/>
    </source>
</evidence>
<dbReference type="RefSeq" id="WP_038593797.1">
    <property type="nucleotide sequence ID" value="NZ_MPTB01000085.1"/>
</dbReference>
<feature type="domain" description="Pyrroline-5-carboxylate reductase dimerisation" evidence="8">
    <location>
        <begin position="161"/>
        <end position="265"/>
    </location>
</feature>
<evidence type="ECO:0000256" key="5">
    <source>
        <dbReference type="HAMAP-Rule" id="MF_01925"/>
    </source>
</evidence>
<comment type="catalytic activity">
    <reaction evidence="5">
        <text>L-proline + NADP(+) = (S)-1-pyrroline-5-carboxylate + NADPH + 2 H(+)</text>
        <dbReference type="Rhea" id="RHEA:14109"/>
        <dbReference type="ChEBI" id="CHEBI:15378"/>
        <dbReference type="ChEBI" id="CHEBI:17388"/>
        <dbReference type="ChEBI" id="CHEBI:57783"/>
        <dbReference type="ChEBI" id="CHEBI:58349"/>
        <dbReference type="ChEBI" id="CHEBI:60039"/>
        <dbReference type="EC" id="1.5.1.2"/>
    </reaction>
</comment>
<comment type="catalytic activity">
    <reaction evidence="5">
        <text>L-proline + NAD(+) = (S)-1-pyrroline-5-carboxylate + NADH + 2 H(+)</text>
        <dbReference type="Rhea" id="RHEA:14105"/>
        <dbReference type="ChEBI" id="CHEBI:15378"/>
        <dbReference type="ChEBI" id="CHEBI:17388"/>
        <dbReference type="ChEBI" id="CHEBI:57540"/>
        <dbReference type="ChEBI" id="CHEBI:57945"/>
        <dbReference type="ChEBI" id="CHEBI:60039"/>
        <dbReference type="EC" id="1.5.1.2"/>
    </reaction>
</comment>
<evidence type="ECO:0000259" key="8">
    <source>
        <dbReference type="Pfam" id="PF14748"/>
    </source>
</evidence>